<evidence type="ECO:0000313" key="3">
    <source>
        <dbReference type="Proteomes" id="UP001632038"/>
    </source>
</evidence>
<accession>A0ABD3DTX6</accession>
<protein>
    <submittedName>
        <fullName evidence="2">Uncharacterized protein</fullName>
    </submittedName>
</protein>
<gene>
    <name evidence="2" type="ORF">CASFOL_012252</name>
</gene>
<reference evidence="3" key="1">
    <citation type="journal article" date="2024" name="IScience">
        <title>Strigolactones Initiate the Formation of Haustorium-like Structures in Castilleja.</title>
        <authorList>
            <person name="Buerger M."/>
            <person name="Peterson D."/>
            <person name="Chory J."/>
        </authorList>
    </citation>
    <scope>NUCLEOTIDE SEQUENCE [LARGE SCALE GENOMIC DNA]</scope>
</reference>
<evidence type="ECO:0000256" key="1">
    <source>
        <dbReference type="SAM" id="MobiDB-lite"/>
    </source>
</evidence>
<dbReference type="AlphaFoldDB" id="A0ABD3DTX6"/>
<dbReference type="EMBL" id="JAVIJP010000015">
    <property type="protein sequence ID" value="KAL3644320.1"/>
    <property type="molecule type" value="Genomic_DNA"/>
</dbReference>
<keyword evidence="3" id="KW-1185">Reference proteome</keyword>
<organism evidence="2 3">
    <name type="scientific">Castilleja foliolosa</name>
    <dbReference type="NCBI Taxonomy" id="1961234"/>
    <lineage>
        <taxon>Eukaryota</taxon>
        <taxon>Viridiplantae</taxon>
        <taxon>Streptophyta</taxon>
        <taxon>Embryophyta</taxon>
        <taxon>Tracheophyta</taxon>
        <taxon>Spermatophyta</taxon>
        <taxon>Magnoliopsida</taxon>
        <taxon>eudicotyledons</taxon>
        <taxon>Gunneridae</taxon>
        <taxon>Pentapetalae</taxon>
        <taxon>asterids</taxon>
        <taxon>lamiids</taxon>
        <taxon>Lamiales</taxon>
        <taxon>Orobanchaceae</taxon>
        <taxon>Pedicularideae</taxon>
        <taxon>Castillejinae</taxon>
        <taxon>Castilleja</taxon>
    </lineage>
</organism>
<name>A0ABD3DTX6_9LAMI</name>
<evidence type="ECO:0000313" key="2">
    <source>
        <dbReference type="EMBL" id="KAL3644320.1"/>
    </source>
</evidence>
<sequence>MKVQFQQKSNRWVYQWTQSPSTREIARMSVKTTAFDSEDRRRNRHHHRSELEEATPGLAGNSGPTECAVVAAGLSSGGLVGPRKRIGLRQCNGWKRRIEICSADLNRQKVGYNYQYGRAQLGKLRCLLFQVGVEESSWSALLVRHSFTELCDYLQLFTNLSSIVNSQVTLSELLFAIIKEKFEFISHNRNSKDAWSNQVRDMLESEEDNENVESHVKEVHYIQAEVYDEVYDGKFRMKKRICRSGHGHFRSMKEKKISSNSTMESCKTTDVYCCSNSCHGK</sequence>
<feature type="region of interest" description="Disordered" evidence="1">
    <location>
        <begin position="33"/>
        <end position="60"/>
    </location>
</feature>
<proteinExistence type="predicted"/>
<comment type="caution">
    <text evidence="2">The sequence shown here is derived from an EMBL/GenBank/DDBJ whole genome shotgun (WGS) entry which is preliminary data.</text>
</comment>
<dbReference type="Proteomes" id="UP001632038">
    <property type="component" value="Unassembled WGS sequence"/>
</dbReference>